<feature type="transmembrane region" description="Helical" evidence="1">
    <location>
        <begin position="45"/>
        <end position="67"/>
    </location>
</feature>
<accession>A0A3L6GDZ6</accession>
<reference evidence="3" key="1">
    <citation type="journal article" date="2018" name="Nat. Genet.">
        <title>Extensive intraspecific gene order and gene structural variations between Mo17 and other maize genomes.</title>
        <authorList>
            <person name="Sun S."/>
            <person name="Zhou Y."/>
            <person name="Chen J."/>
            <person name="Shi J."/>
            <person name="Zhao H."/>
            <person name="Zhao H."/>
            <person name="Song W."/>
            <person name="Zhang M."/>
            <person name="Cui Y."/>
            <person name="Dong X."/>
            <person name="Liu H."/>
            <person name="Ma X."/>
            <person name="Jiao Y."/>
            <person name="Wang B."/>
            <person name="Wei X."/>
            <person name="Stein J.C."/>
            <person name="Glaubitz J.C."/>
            <person name="Lu F."/>
            <person name="Yu G."/>
            <person name="Liang C."/>
            <person name="Fengler K."/>
            <person name="Li B."/>
            <person name="Rafalski A."/>
            <person name="Schnable P.S."/>
            <person name="Ware D.H."/>
            <person name="Buckler E.S."/>
            <person name="Lai J."/>
        </authorList>
    </citation>
    <scope>NUCLEOTIDE SEQUENCE [LARGE SCALE GENOMIC DNA]</scope>
    <source>
        <tissue evidence="3">Seedling</tissue>
    </source>
</reference>
<feature type="transmembrane region" description="Helical" evidence="1">
    <location>
        <begin position="238"/>
        <end position="257"/>
    </location>
</feature>
<proteinExistence type="predicted"/>
<feature type="domain" description="DUF4220" evidence="2">
    <location>
        <begin position="112"/>
        <end position="319"/>
    </location>
</feature>
<comment type="caution">
    <text evidence="3">The sequence shown here is derived from an EMBL/GenBank/DDBJ whole genome shotgun (WGS) entry which is preliminary data.</text>
</comment>
<feature type="domain" description="DUF4220" evidence="2">
    <location>
        <begin position="48"/>
        <end position="111"/>
    </location>
</feature>
<name>A0A3L6GDZ6_MAIZE</name>
<evidence type="ECO:0000259" key="2">
    <source>
        <dbReference type="Pfam" id="PF13968"/>
    </source>
</evidence>
<dbReference type="Pfam" id="PF13968">
    <property type="entry name" value="DUF4220"/>
    <property type="match status" value="2"/>
</dbReference>
<feature type="transmembrane region" description="Helical" evidence="1">
    <location>
        <begin position="12"/>
        <end position="33"/>
    </location>
</feature>
<dbReference type="EMBL" id="NCVQ01000002">
    <property type="protein sequence ID" value="PWZ46498.1"/>
    <property type="molecule type" value="Genomic_DNA"/>
</dbReference>
<keyword evidence="1" id="KW-1133">Transmembrane helix</keyword>
<gene>
    <name evidence="3" type="ORF">Zm00014a_041575</name>
</gene>
<evidence type="ECO:0000313" key="3">
    <source>
        <dbReference type="EMBL" id="PWZ46498.1"/>
    </source>
</evidence>
<evidence type="ECO:0000256" key="1">
    <source>
        <dbReference type="SAM" id="Phobius"/>
    </source>
</evidence>
<keyword evidence="1" id="KW-0812">Transmembrane</keyword>
<sequence>MAFRPLEVWNRWAIQILLLLSLGMHVLLLPLAGIRRRRAPMLLRVPLWLAYHLADTVGIYAIGLLSLSSAVRDHRLMPFWAPFLLLHRGGPDSIGAYAFHDNQLWLRHLQVFVVKYGEKVAAIRGGNKSSIRSSLTKEQPAARHHHVHHWDHGLPSKDAAVDEEEAYLRQAHHMFHISKRAAVDSWLEKDPEHNTLEMLRALRKQDGRGMWAFAELQLSLLYDVLYTKAAVIHTWQGYLVRLASSLAVAASFLLFRFSDGGRRYEVDVVVTYVLLVGAFGMEMVSVLNALGSSWAYAFLCTTRWSWLRMAMALGFEDWWNRKHYSATTHISDDLRQGLFRYVQRLTETGLNSQGVIRKSWGQEALEREDKDLYERIKRDRNLGVEFQEGVIIWHIGTDIFLARSSLEAGDLLLVKSIRTLSNYMMFLLVNHPNMLPGLAQSMVYRRTCDNLADRCRGHQQGHRISRDLGTVLREIFSLQDGPASVTGQPSHVYELASNVYEEKPKYSQSVPRLCYAHGVAVELLARVKEKGVEAVLRLVLDVWMDFVVYAANRCSRESHAKKLGSGGELTSVVWIMTDFLNQEAYARRKD</sequence>
<dbReference type="AlphaFoldDB" id="A0A3L6GDZ6"/>
<dbReference type="Pfam" id="PF04578">
    <property type="entry name" value="DUF594"/>
    <property type="match status" value="1"/>
</dbReference>
<organism evidence="3">
    <name type="scientific">Zea mays</name>
    <name type="common">Maize</name>
    <dbReference type="NCBI Taxonomy" id="4577"/>
    <lineage>
        <taxon>Eukaryota</taxon>
        <taxon>Viridiplantae</taxon>
        <taxon>Streptophyta</taxon>
        <taxon>Embryophyta</taxon>
        <taxon>Tracheophyta</taxon>
        <taxon>Spermatophyta</taxon>
        <taxon>Magnoliopsida</taxon>
        <taxon>Liliopsida</taxon>
        <taxon>Poales</taxon>
        <taxon>Poaceae</taxon>
        <taxon>PACMAD clade</taxon>
        <taxon>Panicoideae</taxon>
        <taxon>Andropogonodae</taxon>
        <taxon>Andropogoneae</taxon>
        <taxon>Tripsacinae</taxon>
        <taxon>Zea</taxon>
    </lineage>
</organism>
<dbReference type="InterPro" id="IPR025315">
    <property type="entry name" value="DUF4220"/>
</dbReference>
<dbReference type="ExpressionAtlas" id="A0A3L6GDZ6">
    <property type="expression patterns" value="baseline"/>
</dbReference>
<feature type="transmembrane region" description="Helical" evidence="1">
    <location>
        <begin position="269"/>
        <end position="287"/>
    </location>
</feature>
<dbReference type="PANTHER" id="PTHR31325">
    <property type="entry name" value="OS01G0798800 PROTEIN-RELATED"/>
    <property type="match status" value="1"/>
</dbReference>
<dbReference type="Proteomes" id="UP000251960">
    <property type="component" value="Chromosome 10"/>
</dbReference>
<keyword evidence="1" id="KW-0472">Membrane</keyword>
<protein>
    <recommendedName>
        <fullName evidence="2">DUF4220 domain-containing protein</fullName>
    </recommendedName>
</protein>
<dbReference type="InterPro" id="IPR007658">
    <property type="entry name" value="DUF594"/>
</dbReference>